<dbReference type="GO" id="GO:0043130">
    <property type="term" value="F:ubiquitin binding"/>
    <property type="evidence" value="ECO:0007669"/>
    <property type="project" value="InterPro"/>
</dbReference>
<dbReference type="Pfam" id="PF03127">
    <property type="entry name" value="GAT"/>
    <property type="match status" value="1"/>
</dbReference>
<proteinExistence type="predicted"/>
<dbReference type="CDD" id="cd21383">
    <property type="entry name" value="GAT_GGA_Tom1-like"/>
    <property type="match status" value="1"/>
</dbReference>
<dbReference type="Proteomes" id="UP001206595">
    <property type="component" value="Unassembled WGS sequence"/>
</dbReference>
<dbReference type="InterPro" id="IPR038425">
    <property type="entry name" value="GAT_sf"/>
</dbReference>
<dbReference type="GO" id="GO:0007015">
    <property type="term" value="P:actin filament organization"/>
    <property type="evidence" value="ECO:0007669"/>
    <property type="project" value="InterPro"/>
</dbReference>
<evidence type="ECO:0000256" key="3">
    <source>
        <dbReference type="SAM" id="MobiDB-lite"/>
    </source>
</evidence>
<evidence type="ECO:0000259" key="5">
    <source>
        <dbReference type="PROSITE" id="PS50909"/>
    </source>
</evidence>
<keyword evidence="2" id="KW-0653">Protein transport</keyword>
<dbReference type="GO" id="GO:0015031">
    <property type="term" value="P:protein transport"/>
    <property type="evidence" value="ECO:0007669"/>
    <property type="project" value="UniProtKB-KW"/>
</dbReference>
<evidence type="ECO:0000313" key="6">
    <source>
        <dbReference type="EMBL" id="KAI8583693.1"/>
    </source>
</evidence>
<dbReference type="PANTHER" id="PTHR47789:SF1">
    <property type="entry name" value="LAS SEVENTEEN-BINDING PROTEIN 5"/>
    <property type="match status" value="1"/>
</dbReference>
<dbReference type="RefSeq" id="XP_051448697.1">
    <property type="nucleotide sequence ID" value="XM_051585884.1"/>
</dbReference>
<dbReference type="SMART" id="SM00288">
    <property type="entry name" value="VHS"/>
    <property type="match status" value="1"/>
</dbReference>
<sequence length="329" mass="36383">MPIFSKKITPTSITADIDQATNPTQQELDWGLVVQISEAINKTDLGAKEARKLLQKKITSNNVETQVLGFQLLKALSEAAPQKFHDQLIAKSFIEDLNKLASNKASDPRVHGAMIDALQSWASQYRQDSSMDDLLRIHDRLTADPVGTHGRSPRTHRAPQEPSLPREEDIPGDIELAKNNCQVLSQTLSFTDPNTEDITKNDLIQEFYGKCKDLHTTIMRHLQTASDPDMISSLLDTNSELVNAFKTYDDMLERSALQRATSASTEDVHAPAPPVQEGQSQQIQQQQTATISREGDALAAPYLNERTTSATLIDFGAPTPTQEYPPSPP</sequence>
<dbReference type="CDD" id="cd16980">
    <property type="entry name" value="VHS_Lsb5"/>
    <property type="match status" value="1"/>
</dbReference>
<dbReference type="Gene3D" id="1.20.58.160">
    <property type="match status" value="1"/>
</dbReference>
<dbReference type="SUPFAM" id="SSF89009">
    <property type="entry name" value="GAT-like domain"/>
    <property type="match status" value="1"/>
</dbReference>
<gene>
    <name evidence="6" type="ORF">K450DRAFT_222325</name>
</gene>
<accession>A0AAD5EH24</accession>
<feature type="domain" description="VHS" evidence="4">
    <location>
        <begin position="20"/>
        <end position="141"/>
    </location>
</feature>
<reference evidence="6" key="2">
    <citation type="journal article" date="2022" name="Proc. Natl. Acad. Sci. U.S.A.">
        <title>Diploid-dominant life cycles characterize the early evolution of Fungi.</title>
        <authorList>
            <person name="Amses K.R."/>
            <person name="Simmons D.R."/>
            <person name="Longcore J.E."/>
            <person name="Mondo S.J."/>
            <person name="Seto K."/>
            <person name="Jeronimo G.H."/>
            <person name="Bonds A.E."/>
            <person name="Quandt C.A."/>
            <person name="Davis W.J."/>
            <person name="Chang Y."/>
            <person name="Federici B.A."/>
            <person name="Kuo A."/>
            <person name="LaButti K."/>
            <person name="Pangilinan J."/>
            <person name="Andreopoulos W."/>
            <person name="Tritt A."/>
            <person name="Riley R."/>
            <person name="Hundley H."/>
            <person name="Johnson J."/>
            <person name="Lipzen A."/>
            <person name="Barry K."/>
            <person name="Lang B.F."/>
            <person name="Cuomo C.A."/>
            <person name="Buchler N.E."/>
            <person name="Grigoriev I.V."/>
            <person name="Spatafora J.W."/>
            <person name="Stajich J.E."/>
            <person name="James T.Y."/>
        </authorList>
    </citation>
    <scope>NUCLEOTIDE SEQUENCE</scope>
    <source>
        <strain evidence="6">AG</strain>
    </source>
</reference>
<name>A0AAD5EH24_UMBRA</name>
<evidence type="ECO:0000313" key="7">
    <source>
        <dbReference type="Proteomes" id="UP001206595"/>
    </source>
</evidence>
<feature type="compositionally biased region" description="Low complexity" evidence="3">
    <location>
        <begin position="276"/>
        <end position="287"/>
    </location>
</feature>
<keyword evidence="1" id="KW-0813">Transport</keyword>
<dbReference type="EMBL" id="MU620895">
    <property type="protein sequence ID" value="KAI8583693.1"/>
    <property type="molecule type" value="Genomic_DNA"/>
</dbReference>
<dbReference type="PROSITE" id="PS50909">
    <property type="entry name" value="GAT"/>
    <property type="match status" value="1"/>
</dbReference>
<feature type="region of interest" description="Disordered" evidence="3">
    <location>
        <begin position="258"/>
        <end position="329"/>
    </location>
</feature>
<dbReference type="InterPro" id="IPR045007">
    <property type="entry name" value="LSB5"/>
</dbReference>
<protein>
    <recommendedName>
        <fullName evidence="8">GAT domain-containing protein</fullName>
    </recommendedName>
</protein>
<evidence type="ECO:0000256" key="2">
    <source>
        <dbReference type="ARBA" id="ARBA00022927"/>
    </source>
</evidence>
<dbReference type="InterPro" id="IPR002014">
    <property type="entry name" value="VHS_dom"/>
</dbReference>
<keyword evidence="7" id="KW-1185">Reference proteome</keyword>
<feature type="region of interest" description="Disordered" evidence="3">
    <location>
        <begin position="143"/>
        <end position="170"/>
    </location>
</feature>
<evidence type="ECO:0000259" key="4">
    <source>
        <dbReference type="PROSITE" id="PS50179"/>
    </source>
</evidence>
<dbReference type="GO" id="GO:0006897">
    <property type="term" value="P:endocytosis"/>
    <property type="evidence" value="ECO:0007669"/>
    <property type="project" value="InterPro"/>
</dbReference>
<evidence type="ECO:0008006" key="8">
    <source>
        <dbReference type="Google" id="ProtNLM"/>
    </source>
</evidence>
<dbReference type="SUPFAM" id="SSF48464">
    <property type="entry name" value="ENTH/VHS domain"/>
    <property type="match status" value="1"/>
</dbReference>
<evidence type="ECO:0000256" key="1">
    <source>
        <dbReference type="ARBA" id="ARBA00022448"/>
    </source>
</evidence>
<feature type="domain" description="GAT" evidence="5">
    <location>
        <begin position="165"/>
        <end position="253"/>
    </location>
</feature>
<dbReference type="PANTHER" id="PTHR47789">
    <property type="entry name" value="LAS SEVENTEEN-BINDING PROTEIN 5"/>
    <property type="match status" value="1"/>
</dbReference>
<dbReference type="GO" id="GO:0007034">
    <property type="term" value="P:vacuolar transport"/>
    <property type="evidence" value="ECO:0007669"/>
    <property type="project" value="UniProtKB-ARBA"/>
</dbReference>
<comment type="caution">
    <text evidence="6">The sequence shown here is derived from an EMBL/GenBank/DDBJ whole genome shotgun (WGS) entry which is preliminary data.</text>
</comment>
<dbReference type="Gene3D" id="1.25.40.90">
    <property type="match status" value="1"/>
</dbReference>
<dbReference type="InterPro" id="IPR004152">
    <property type="entry name" value="GAT_dom"/>
</dbReference>
<dbReference type="GO" id="GO:0035091">
    <property type="term" value="F:phosphatidylinositol binding"/>
    <property type="evidence" value="ECO:0007669"/>
    <property type="project" value="InterPro"/>
</dbReference>
<dbReference type="AlphaFoldDB" id="A0AAD5EH24"/>
<organism evidence="6 7">
    <name type="scientific">Umbelopsis ramanniana AG</name>
    <dbReference type="NCBI Taxonomy" id="1314678"/>
    <lineage>
        <taxon>Eukaryota</taxon>
        <taxon>Fungi</taxon>
        <taxon>Fungi incertae sedis</taxon>
        <taxon>Mucoromycota</taxon>
        <taxon>Mucoromycotina</taxon>
        <taxon>Umbelopsidomycetes</taxon>
        <taxon>Umbelopsidales</taxon>
        <taxon>Umbelopsidaceae</taxon>
        <taxon>Umbelopsis</taxon>
    </lineage>
</organism>
<dbReference type="GeneID" id="75911232"/>
<dbReference type="InterPro" id="IPR008942">
    <property type="entry name" value="ENTH_VHS"/>
</dbReference>
<dbReference type="PROSITE" id="PS50179">
    <property type="entry name" value="VHS"/>
    <property type="match status" value="1"/>
</dbReference>
<dbReference type="GO" id="GO:0051666">
    <property type="term" value="P:actin cortical patch localization"/>
    <property type="evidence" value="ECO:0007669"/>
    <property type="project" value="TreeGrafter"/>
</dbReference>
<dbReference type="GO" id="GO:0030479">
    <property type="term" value="C:actin cortical patch"/>
    <property type="evidence" value="ECO:0007669"/>
    <property type="project" value="TreeGrafter"/>
</dbReference>
<dbReference type="Pfam" id="PF00790">
    <property type="entry name" value="VHS"/>
    <property type="match status" value="1"/>
</dbReference>
<reference evidence="6" key="1">
    <citation type="submission" date="2021-06" db="EMBL/GenBank/DDBJ databases">
        <authorList>
            <consortium name="DOE Joint Genome Institute"/>
            <person name="Mondo S.J."/>
            <person name="Amses K.R."/>
            <person name="Simmons D.R."/>
            <person name="Longcore J.E."/>
            <person name="Seto K."/>
            <person name="Alves G.H."/>
            <person name="Bonds A.E."/>
            <person name="Quandt C.A."/>
            <person name="Davis W.J."/>
            <person name="Chang Y."/>
            <person name="Letcher P.M."/>
            <person name="Powell M.J."/>
            <person name="Kuo A."/>
            <person name="Labutti K."/>
            <person name="Pangilinan J."/>
            <person name="Andreopoulos W."/>
            <person name="Tritt A."/>
            <person name="Riley R."/>
            <person name="Hundley H."/>
            <person name="Johnson J."/>
            <person name="Lipzen A."/>
            <person name="Barry K."/>
            <person name="Berbee M.L."/>
            <person name="Buchler N.E."/>
            <person name="Grigoriev I.V."/>
            <person name="Spatafora J.W."/>
            <person name="Stajich J.E."/>
            <person name="James T.Y."/>
        </authorList>
    </citation>
    <scope>NUCLEOTIDE SEQUENCE</scope>
    <source>
        <strain evidence="6">AG</strain>
    </source>
</reference>